<dbReference type="Proteomes" id="UP000435112">
    <property type="component" value="Unassembled WGS sequence"/>
</dbReference>
<name>A0A6A3H5R4_9STRA</name>
<feature type="non-terminal residue" evidence="1">
    <location>
        <position position="1"/>
    </location>
</feature>
<dbReference type="EMBL" id="QXFU01005439">
    <property type="protein sequence ID" value="KAE8964374.1"/>
    <property type="molecule type" value="Genomic_DNA"/>
</dbReference>
<dbReference type="AlphaFoldDB" id="A0A6A3H5R4"/>
<reference evidence="1 2" key="1">
    <citation type="submission" date="2018-09" db="EMBL/GenBank/DDBJ databases">
        <title>Genomic investigation of the strawberry pathogen Phytophthora fragariae indicates pathogenicity is determined by transcriptional variation in three key races.</title>
        <authorList>
            <person name="Adams T.M."/>
            <person name="Armitage A.D."/>
            <person name="Sobczyk M.K."/>
            <person name="Bates H.J."/>
            <person name="Dunwell J.M."/>
            <person name="Nellist C.F."/>
            <person name="Harrison R.J."/>
        </authorList>
    </citation>
    <scope>NUCLEOTIDE SEQUENCE [LARGE SCALE GENOMIC DNA]</scope>
    <source>
        <strain evidence="1 2">SCRP324</strain>
    </source>
</reference>
<protein>
    <recommendedName>
        <fullName evidence="3">Peptidase A2 domain-containing protein</fullName>
    </recommendedName>
</protein>
<dbReference type="OrthoDB" id="125255at2759"/>
<gene>
    <name evidence="1" type="ORF">PR002_g28995</name>
</gene>
<comment type="caution">
    <text evidence="1">The sequence shown here is derived from an EMBL/GenBank/DDBJ whole genome shotgun (WGS) entry which is preliminary data.</text>
</comment>
<evidence type="ECO:0000313" key="2">
    <source>
        <dbReference type="Proteomes" id="UP000435112"/>
    </source>
</evidence>
<sequence>ADLEAILDRFNLAELAFEHEQRRLVRYLTNALEPASFRSVVATRLTLQENKKFKNEVVPFCTWVKVLLKEFMTWEQAANSVSSTPARTAAPHLQAVGVVAGVEQATVLTEGGAVAAMGVDVVEVATEVEAVVLAEMRGACLKCQSTQHQVRECPNIRPGEASELLQALRTRRESAPPTSMRRLQVANDASEDLKLERTQDAGTVDATVDGLEVKALLLASGADTSLVARGVIDALQADGVLVHIRQVANQELKPIGSGQLVASRVVQFKEVMLATSAGPLMLRNLECFVDESDPSHGLIVGRPIIKILGYSTDELLVRARDAQTEWELAGADDTTAPTAEGTTPLQRVCRLQAAAMETSAPSVAASEDVERYETRTAFPTMAPEVLADLIRTLEQRFKVATEMGLVLEPRARLKAILSTRQDVFRFQFGDDPPEPT</sequence>
<organism evidence="1 2">
    <name type="scientific">Phytophthora rubi</name>
    <dbReference type="NCBI Taxonomy" id="129364"/>
    <lineage>
        <taxon>Eukaryota</taxon>
        <taxon>Sar</taxon>
        <taxon>Stramenopiles</taxon>
        <taxon>Oomycota</taxon>
        <taxon>Peronosporomycetes</taxon>
        <taxon>Peronosporales</taxon>
        <taxon>Peronosporaceae</taxon>
        <taxon>Phytophthora</taxon>
    </lineage>
</organism>
<accession>A0A6A3H5R4</accession>
<evidence type="ECO:0008006" key="3">
    <source>
        <dbReference type="Google" id="ProtNLM"/>
    </source>
</evidence>
<proteinExistence type="predicted"/>
<evidence type="ECO:0000313" key="1">
    <source>
        <dbReference type="EMBL" id="KAE8964374.1"/>
    </source>
</evidence>